<dbReference type="PROSITE" id="PS00609">
    <property type="entry name" value="GLYCOSYL_HYDROL_F32"/>
    <property type="match status" value="1"/>
</dbReference>
<dbReference type="Gene3D" id="2.115.10.20">
    <property type="entry name" value="Glycosyl hydrolase domain, family 43"/>
    <property type="match status" value="1"/>
</dbReference>
<evidence type="ECO:0000256" key="1">
    <source>
        <dbReference type="ARBA" id="ARBA00009902"/>
    </source>
</evidence>
<dbReference type="InterPro" id="IPR013189">
    <property type="entry name" value="Glyco_hydro_32_C"/>
</dbReference>
<dbReference type="PROSITE" id="PS51257">
    <property type="entry name" value="PROKAR_LIPOPROTEIN"/>
    <property type="match status" value="1"/>
</dbReference>
<dbReference type="PANTHER" id="PTHR42800:SF1">
    <property type="entry name" value="EXOINULINASE INUD (AFU_ORTHOLOGUE AFUA_5G00480)"/>
    <property type="match status" value="1"/>
</dbReference>
<dbReference type="Gene3D" id="2.60.120.560">
    <property type="entry name" value="Exo-inulinase, domain 1"/>
    <property type="match status" value="1"/>
</dbReference>
<dbReference type="InterPro" id="IPR013320">
    <property type="entry name" value="ConA-like_dom_sf"/>
</dbReference>
<reference evidence="7 8" key="1">
    <citation type="submission" date="2021-01" db="EMBL/GenBank/DDBJ databases">
        <title>Genome sequencing of Joostella atrarenae M1-2 (= KCTC 23194).</title>
        <authorList>
            <person name="Zakaria M.R."/>
            <person name="Lam M.Q."/>
            <person name="Chong C.S."/>
        </authorList>
    </citation>
    <scope>NUCLEOTIDE SEQUENCE [LARGE SCALE GENOMIC DNA]</scope>
    <source>
        <strain evidence="7 8">M1-2</strain>
    </source>
</reference>
<evidence type="ECO:0000313" key="7">
    <source>
        <dbReference type="EMBL" id="MCF8713977.1"/>
    </source>
</evidence>
<name>A0ABS9J0M3_9FLAO</name>
<comment type="similarity">
    <text evidence="1 4">Belongs to the glycosyl hydrolase 32 family.</text>
</comment>
<evidence type="ECO:0000259" key="5">
    <source>
        <dbReference type="Pfam" id="PF00251"/>
    </source>
</evidence>
<feature type="domain" description="Glycosyl hydrolase family 32 C-terminal" evidence="6">
    <location>
        <begin position="417"/>
        <end position="495"/>
    </location>
</feature>
<evidence type="ECO:0000313" key="8">
    <source>
        <dbReference type="Proteomes" id="UP000829517"/>
    </source>
</evidence>
<evidence type="ECO:0000256" key="2">
    <source>
        <dbReference type="ARBA" id="ARBA00022801"/>
    </source>
</evidence>
<dbReference type="InterPro" id="IPR001362">
    <property type="entry name" value="Glyco_hydro_32"/>
</dbReference>
<dbReference type="CDD" id="cd18622">
    <property type="entry name" value="GH32_Inu-like"/>
    <property type="match status" value="1"/>
</dbReference>
<dbReference type="RefSeq" id="WP_236957934.1">
    <property type="nucleotide sequence ID" value="NZ_JAETXX010000001.1"/>
</dbReference>
<keyword evidence="8" id="KW-1185">Reference proteome</keyword>
<feature type="domain" description="Glycosyl hydrolase family 32 N-terminal" evidence="5">
    <location>
        <begin position="47"/>
        <end position="349"/>
    </location>
</feature>
<evidence type="ECO:0000259" key="6">
    <source>
        <dbReference type="Pfam" id="PF08244"/>
    </source>
</evidence>
<dbReference type="InterPro" id="IPR018053">
    <property type="entry name" value="Glyco_hydro_32_AS"/>
</dbReference>
<dbReference type="SUPFAM" id="SSF75005">
    <property type="entry name" value="Arabinanase/levansucrase/invertase"/>
    <property type="match status" value="1"/>
</dbReference>
<keyword evidence="3 4" id="KW-0326">Glycosidase</keyword>
<evidence type="ECO:0000256" key="4">
    <source>
        <dbReference type="RuleBase" id="RU362110"/>
    </source>
</evidence>
<dbReference type="GO" id="GO:0016787">
    <property type="term" value="F:hydrolase activity"/>
    <property type="evidence" value="ECO:0007669"/>
    <property type="project" value="UniProtKB-KW"/>
</dbReference>
<evidence type="ECO:0000256" key="3">
    <source>
        <dbReference type="ARBA" id="ARBA00023295"/>
    </source>
</evidence>
<gene>
    <name evidence="7" type="ORF">JM658_03975</name>
</gene>
<dbReference type="EMBL" id="JAETXX010000001">
    <property type="protein sequence ID" value="MCF8713977.1"/>
    <property type="molecule type" value="Genomic_DNA"/>
</dbReference>
<dbReference type="Pfam" id="PF08244">
    <property type="entry name" value="Glyco_hydro_32C"/>
    <property type="match status" value="1"/>
</dbReference>
<dbReference type="InterPro" id="IPR013148">
    <property type="entry name" value="Glyco_hydro_32_N"/>
</dbReference>
<accession>A0ABS9J0M3</accession>
<dbReference type="Proteomes" id="UP000829517">
    <property type="component" value="Unassembled WGS sequence"/>
</dbReference>
<organism evidence="7 8">
    <name type="scientific">Joostella atrarenae</name>
    <dbReference type="NCBI Taxonomy" id="679257"/>
    <lineage>
        <taxon>Bacteria</taxon>
        <taxon>Pseudomonadati</taxon>
        <taxon>Bacteroidota</taxon>
        <taxon>Flavobacteriia</taxon>
        <taxon>Flavobacteriales</taxon>
        <taxon>Flavobacteriaceae</taxon>
        <taxon>Joostella</taxon>
    </lineage>
</organism>
<protein>
    <submittedName>
        <fullName evidence="7">Glycoside hydrolase family 32 protein</fullName>
    </submittedName>
</protein>
<proteinExistence type="inferred from homology"/>
<dbReference type="SMART" id="SM00640">
    <property type="entry name" value="Glyco_32"/>
    <property type="match status" value="1"/>
</dbReference>
<keyword evidence="2 4" id="KW-0378">Hydrolase</keyword>
<sequence length="512" mass="57719">MKKYNVFFIGVLLVIISFGCEKGKGKIDVTDKISDFSDSTGVRPNFHFTPPNGWMNDPNGLVYNKGKYHLFYQHFPDSTVWGPMHWGHATSTDLLNWKHQPIAIYPDSIGYIFSGSAVLDKNNSSGLGTSEASPIVAMYTYHDPVGEKSGANNYQTQGIAYSIDNGASWEKYANNPVIGNEGIKDFRDPKVFWDEETNKWILLLVAGDHLKIYNSDNLIDWVLLSEFGKENGAHGGVWECPDLFKLKVSGTDEEKWVLLISINPGGPNGGSATQYFVGDFDGNSFTPSHDDIRWVDMGADNYAGVTYNNVPDGKRIFIGWMSNWNYGQATPTQTWRSAMTIPRELTLSAVNGAYILKNYPIDQFNSLREKVEFNLSENKDLVATENFNQNDISFMVPNKGFELYFTNSLQDTLALKIENGIFEIDRSKSGVVDFADSFADKPHQMPVNNLPEGLFEVRLIQDVSSIEIFINKGQYVMTEQVFPRMPYTNMIIKNTPFKNLEIFKIKSTITNE</sequence>
<dbReference type="SUPFAM" id="SSF49899">
    <property type="entry name" value="Concanavalin A-like lectins/glucanases"/>
    <property type="match status" value="1"/>
</dbReference>
<dbReference type="PANTHER" id="PTHR42800">
    <property type="entry name" value="EXOINULINASE INUD (AFU_ORTHOLOGUE AFUA_5G00480)"/>
    <property type="match status" value="1"/>
</dbReference>
<dbReference type="Pfam" id="PF00251">
    <property type="entry name" value="Glyco_hydro_32N"/>
    <property type="match status" value="1"/>
</dbReference>
<dbReference type="InterPro" id="IPR023296">
    <property type="entry name" value="Glyco_hydro_beta-prop_sf"/>
</dbReference>
<comment type="caution">
    <text evidence="7">The sequence shown here is derived from an EMBL/GenBank/DDBJ whole genome shotgun (WGS) entry which is preliminary data.</text>
</comment>